<dbReference type="EMBL" id="VSRR010052584">
    <property type="protein sequence ID" value="MPC79967.1"/>
    <property type="molecule type" value="Genomic_DNA"/>
</dbReference>
<organism evidence="1 2">
    <name type="scientific">Portunus trituberculatus</name>
    <name type="common">Swimming crab</name>
    <name type="synonym">Neptunus trituberculatus</name>
    <dbReference type="NCBI Taxonomy" id="210409"/>
    <lineage>
        <taxon>Eukaryota</taxon>
        <taxon>Metazoa</taxon>
        <taxon>Ecdysozoa</taxon>
        <taxon>Arthropoda</taxon>
        <taxon>Crustacea</taxon>
        <taxon>Multicrustacea</taxon>
        <taxon>Malacostraca</taxon>
        <taxon>Eumalacostraca</taxon>
        <taxon>Eucarida</taxon>
        <taxon>Decapoda</taxon>
        <taxon>Pleocyemata</taxon>
        <taxon>Brachyura</taxon>
        <taxon>Eubrachyura</taxon>
        <taxon>Portunoidea</taxon>
        <taxon>Portunidae</taxon>
        <taxon>Portuninae</taxon>
        <taxon>Portunus</taxon>
    </lineage>
</organism>
<sequence>MIFSLSQKLLCRHHYTRVINHQRLNPFIRNFYSHVGIALCGKFARGEMNNTPSGWRCKLEDRRKVITGGTSYTEMKTENDEGETFLSI</sequence>
<accession>A0A5B7IEI7</accession>
<proteinExistence type="predicted"/>
<dbReference type="Proteomes" id="UP000324222">
    <property type="component" value="Unassembled WGS sequence"/>
</dbReference>
<reference evidence="1 2" key="1">
    <citation type="submission" date="2019-05" db="EMBL/GenBank/DDBJ databases">
        <title>Another draft genome of Portunus trituberculatus and its Hox gene families provides insights of decapod evolution.</title>
        <authorList>
            <person name="Jeong J.-H."/>
            <person name="Song I."/>
            <person name="Kim S."/>
            <person name="Choi T."/>
            <person name="Kim D."/>
            <person name="Ryu S."/>
            <person name="Kim W."/>
        </authorList>
    </citation>
    <scope>NUCLEOTIDE SEQUENCE [LARGE SCALE GENOMIC DNA]</scope>
    <source>
        <tissue evidence="1">Muscle</tissue>
    </source>
</reference>
<dbReference type="AlphaFoldDB" id="A0A5B7IEI7"/>
<name>A0A5B7IEI7_PORTR</name>
<protein>
    <submittedName>
        <fullName evidence="1">Uncharacterized protein</fullName>
    </submittedName>
</protein>
<evidence type="ECO:0000313" key="2">
    <source>
        <dbReference type="Proteomes" id="UP000324222"/>
    </source>
</evidence>
<evidence type="ECO:0000313" key="1">
    <source>
        <dbReference type="EMBL" id="MPC79967.1"/>
    </source>
</evidence>
<comment type="caution">
    <text evidence="1">The sequence shown here is derived from an EMBL/GenBank/DDBJ whole genome shotgun (WGS) entry which is preliminary data.</text>
</comment>
<gene>
    <name evidence="1" type="ORF">E2C01_074527</name>
</gene>
<keyword evidence="2" id="KW-1185">Reference proteome</keyword>